<dbReference type="RefSeq" id="WP_239174096.1">
    <property type="nucleotide sequence ID" value="NZ_BAAAUC010000002.1"/>
</dbReference>
<proteinExistence type="predicted"/>
<dbReference type="AlphaFoldDB" id="A0A919M2Q8"/>
<accession>A0A919M2Q8</accession>
<protein>
    <submittedName>
        <fullName evidence="2">Uncharacterized protein</fullName>
    </submittedName>
</protein>
<dbReference type="Proteomes" id="UP000619479">
    <property type="component" value="Unassembled WGS sequence"/>
</dbReference>
<keyword evidence="1" id="KW-1133">Transmembrane helix</keyword>
<keyword evidence="3" id="KW-1185">Reference proteome</keyword>
<name>A0A919M2Q8_9ACTN</name>
<evidence type="ECO:0000313" key="2">
    <source>
        <dbReference type="EMBL" id="GID62393.1"/>
    </source>
</evidence>
<gene>
    <name evidence="2" type="ORF">Acy02nite_02740</name>
</gene>
<keyword evidence="1" id="KW-0812">Transmembrane</keyword>
<sequence>MPQLVTVRVQRPSRRLIRFWLPVLPVALVFSPLLMLAALVAVVACVVYRISVLQAFVTGWRFFCALSGTRVDVHEGRSAVLVTIR</sequence>
<reference evidence="2" key="1">
    <citation type="submission" date="2021-01" db="EMBL/GenBank/DDBJ databases">
        <title>Whole genome shotgun sequence of Actinoplanes cyaneus NBRC 14990.</title>
        <authorList>
            <person name="Komaki H."/>
            <person name="Tamura T."/>
        </authorList>
    </citation>
    <scope>NUCLEOTIDE SEQUENCE</scope>
    <source>
        <strain evidence="2">NBRC 14990</strain>
    </source>
</reference>
<dbReference type="EMBL" id="BOMH01000002">
    <property type="protein sequence ID" value="GID62393.1"/>
    <property type="molecule type" value="Genomic_DNA"/>
</dbReference>
<keyword evidence="1" id="KW-0472">Membrane</keyword>
<evidence type="ECO:0000313" key="3">
    <source>
        <dbReference type="Proteomes" id="UP000619479"/>
    </source>
</evidence>
<organism evidence="2 3">
    <name type="scientific">Actinoplanes cyaneus</name>
    <dbReference type="NCBI Taxonomy" id="52696"/>
    <lineage>
        <taxon>Bacteria</taxon>
        <taxon>Bacillati</taxon>
        <taxon>Actinomycetota</taxon>
        <taxon>Actinomycetes</taxon>
        <taxon>Micromonosporales</taxon>
        <taxon>Micromonosporaceae</taxon>
        <taxon>Actinoplanes</taxon>
    </lineage>
</organism>
<comment type="caution">
    <text evidence="2">The sequence shown here is derived from an EMBL/GenBank/DDBJ whole genome shotgun (WGS) entry which is preliminary data.</text>
</comment>
<feature type="transmembrane region" description="Helical" evidence="1">
    <location>
        <begin position="21"/>
        <end position="50"/>
    </location>
</feature>
<evidence type="ECO:0000256" key="1">
    <source>
        <dbReference type="SAM" id="Phobius"/>
    </source>
</evidence>